<dbReference type="CDD" id="cd04182">
    <property type="entry name" value="GT_2_like_f"/>
    <property type="match status" value="1"/>
</dbReference>
<organism evidence="3 4">
    <name type="scientific">Solimonas fluminis</name>
    <dbReference type="NCBI Taxonomy" id="2086571"/>
    <lineage>
        <taxon>Bacteria</taxon>
        <taxon>Pseudomonadati</taxon>
        <taxon>Pseudomonadota</taxon>
        <taxon>Gammaproteobacteria</taxon>
        <taxon>Nevskiales</taxon>
        <taxon>Nevskiaceae</taxon>
        <taxon>Solimonas</taxon>
    </lineage>
</organism>
<dbReference type="AlphaFoldDB" id="A0A2S5TEG5"/>
<dbReference type="InterPro" id="IPR029044">
    <property type="entry name" value="Nucleotide-diphossugar_trans"/>
</dbReference>
<sequence length="195" mass="20739">MPEAAIQALLLAAGNASRFGSAKQLAPLDGVALVRRAALAVLDTGLPLTVVTGAYADEVAAALEGLPLTLRHNAGWADGMGGSLGCGFRHLLGGGSQAALVCLADQPRVQAPQLRQLIQAWRLDPRCMAAAAHGDALGPPCLFPRRWYEELSRWTGPQGARRLLERHPQELLRVAMPEAAVDVDTRADFENLKIP</sequence>
<keyword evidence="3" id="KW-0808">Transferase</keyword>
<dbReference type="PANTHER" id="PTHR43777">
    <property type="entry name" value="MOLYBDENUM COFACTOR CYTIDYLYLTRANSFERASE"/>
    <property type="match status" value="1"/>
</dbReference>
<dbReference type="PANTHER" id="PTHR43777:SF1">
    <property type="entry name" value="MOLYBDENUM COFACTOR CYTIDYLYLTRANSFERASE"/>
    <property type="match status" value="1"/>
</dbReference>
<evidence type="ECO:0000313" key="4">
    <source>
        <dbReference type="Proteomes" id="UP000238220"/>
    </source>
</evidence>
<name>A0A2S5TEG5_9GAMM</name>
<dbReference type="Proteomes" id="UP000238220">
    <property type="component" value="Unassembled WGS sequence"/>
</dbReference>
<proteinExistence type="predicted"/>
<keyword evidence="1" id="KW-0460">Magnesium</keyword>
<evidence type="ECO:0000256" key="1">
    <source>
        <dbReference type="ARBA" id="ARBA00022842"/>
    </source>
</evidence>
<comment type="caution">
    <text evidence="3">The sequence shown here is derived from an EMBL/GenBank/DDBJ whole genome shotgun (WGS) entry which is preliminary data.</text>
</comment>
<evidence type="ECO:0000313" key="3">
    <source>
        <dbReference type="EMBL" id="PPE73312.1"/>
    </source>
</evidence>
<dbReference type="RefSeq" id="WP_104230908.1">
    <property type="nucleotide sequence ID" value="NZ_PSNW01000007.1"/>
</dbReference>
<protein>
    <submittedName>
        <fullName evidence="3">Nucleotidyltransferase family protein</fullName>
    </submittedName>
</protein>
<dbReference type="OrthoDB" id="285216at2"/>
<evidence type="ECO:0000259" key="2">
    <source>
        <dbReference type="Pfam" id="PF12804"/>
    </source>
</evidence>
<dbReference type="SUPFAM" id="SSF53448">
    <property type="entry name" value="Nucleotide-diphospho-sugar transferases"/>
    <property type="match status" value="1"/>
</dbReference>
<gene>
    <name evidence="3" type="ORF">C3942_13650</name>
</gene>
<dbReference type="Pfam" id="PF12804">
    <property type="entry name" value="NTP_transf_3"/>
    <property type="match status" value="1"/>
</dbReference>
<feature type="domain" description="MobA-like NTP transferase" evidence="2">
    <location>
        <begin position="8"/>
        <end position="167"/>
    </location>
</feature>
<accession>A0A2S5TEG5</accession>
<dbReference type="GO" id="GO:0016779">
    <property type="term" value="F:nucleotidyltransferase activity"/>
    <property type="evidence" value="ECO:0007669"/>
    <property type="project" value="UniProtKB-ARBA"/>
</dbReference>
<dbReference type="EMBL" id="PSNW01000007">
    <property type="protein sequence ID" value="PPE73312.1"/>
    <property type="molecule type" value="Genomic_DNA"/>
</dbReference>
<dbReference type="InterPro" id="IPR025877">
    <property type="entry name" value="MobA-like_NTP_Trfase"/>
</dbReference>
<reference evidence="3 4" key="1">
    <citation type="submission" date="2018-02" db="EMBL/GenBank/DDBJ databases">
        <title>Genome sequencing of Solimonas sp. HR-BB.</title>
        <authorList>
            <person name="Lee Y."/>
            <person name="Jeon C.O."/>
        </authorList>
    </citation>
    <scope>NUCLEOTIDE SEQUENCE [LARGE SCALE GENOMIC DNA]</scope>
    <source>
        <strain evidence="3 4">HR-BB</strain>
    </source>
</reference>
<dbReference type="Gene3D" id="3.90.550.10">
    <property type="entry name" value="Spore Coat Polysaccharide Biosynthesis Protein SpsA, Chain A"/>
    <property type="match status" value="1"/>
</dbReference>
<keyword evidence="4" id="KW-1185">Reference proteome</keyword>